<accession>A0A8S5QUF9</accession>
<evidence type="ECO:0000313" key="1">
    <source>
        <dbReference type="EMBL" id="DAE22268.1"/>
    </source>
</evidence>
<name>A0A8S5QUF9_9CAUD</name>
<reference evidence="1" key="1">
    <citation type="journal article" date="2021" name="Proc. Natl. Acad. Sci. U.S.A.">
        <title>A Catalog of Tens of Thousands of Viruses from Human Metagenomes Reveals Hidden Associations with Chronic Diseases.</title>
        <authorList>
            <person name="Tisza M.J."/>
            <person name="Buck C.B."/>
        </authorList>
    </citation>
    <scope>NUCLEOTIDE SEQUENCE</scope>
    <source>
        <strain evidence="1">CtKS020</strain>
    </source>
</reference>
<organism evidence="1">
    <name type="scientific">Podoviridae sp. ctKS020</name>
    <dbReference type="NCBI Taxonomy" id="2826552"/>
    <lineage>
        <taxon>Viruses</taxon>
        <taxon>Duplodnaviria</taxon>
        <taxon>Heunggongvirae</taxon>
        <taxon>Uroviricota</taxon>
        <taxon>Caudoviricetes</taxon>
    </lineage>
</organism>
<protein>
    <submittedName>
        <fullName evidence="1">Uncharacterized protein</fullName>
    </submittedName>
</protein>
<proteinExistence type="predicted"/>
<sequence>MPRSPKLWMRHKIQSTLSRLTAECRPLMR</sequence>
<dbReference type="EMBL" id="BK015730">
    <property type="protein sequence ID" value="DAE22268.1"/>
    <property type="molecule type" value="Genomic_DNA"/>
</dbReference>